<feature type="transmembrane region" description="Helical" evidence="6">
    <location>
        <begin position="341"/>
        <end position="361"/>
    </location>
</feature>
<dbReference type="AlphaFoldDB" id="A0A371JH75"/>
<feature type="transmembrane region" description="Helical" evidence="6">
    <location>
        <begin position="644"/>
        <end position="666"/>
    </location>
</feature>
<keyword evidence="2" id="KW-1003">Cell membrane</keyword>
<dbReference type="RefSeq" id="WP_094376113.1">
    <property type="nucleotide sequence ID" value="NZ_NOKA02000006.1"/>
</dbReference>
<feature type="transmembrane region" description="Helical" evidence="6">
    <location>
        <begin position="247"/>
        <end position="271"/>
    </location>
</feature>
<comment type="caution">
    <text evidence="8">The sequence shown here is derived from an EMBL/GenBank/DDBJ whole genome shotgun (WGS) entry which is preliminary data.</text>
</comment>
<dbReference type="PANTHER" id="PTHR30287">
    <property type="entry name" value="MEMBRANE COMPONENT OF PREDICTED ABC SUPERFAMILY METABOLITE UPTAKE TRANSPORTER"/>
    <property type="match status" value="1"/>
</dbReference>
<dbReference type="GO" id="GO:0005886">
    <property type="term" value="C:plasma membrane"/>
    <property type="evidence" value="ECO:0007669"/>
    <property type="project" value="UniProtKB-SubCell"/>
</dbReference>
<evidence type="ECO:0000313" key="9">
    <source>
        <dbReference type="Proteomes" id="UP000216411"/>
    </source>
</evidence>
<proteinExistence type="predicted"/>
<keyword evidence="3 6" id="KW-0812">Transmembrane</keyword>
<dbReference type="PANTHER" id="PTHR30287:SF2">
    <property type="entry name" value="BLL1001 PROTEIN"/>
    <property type="match status" value="1"/>
</dbReference>
<gene>
    <name evidence="8" type="ORF">CG710_006355</name>
</gene>
<protein>
    <submittedName>
        <fullName evidence="8">ABC transporter permease</fullName>
    </submittedName>
</protein>
<evidence type="ECO:0000313" key="8">
    <source>
        <dbReference type="EMBL" id="RDY32088.1"/>
    </source>
</evidence>
<accession>A0A371JH75</accession>
<feature type="domain" description="ABC3 transporter permease C-terminal" evidence="7">
    <location>
        <begin position="254"/>
        <end position="360"/>
    </location>
</feature>
<name>A0A371JH75_9FIRM</name>
<feature type="transmembrane region" description="Helical" evidence="6">
    <location>
        <begin position="687"/>
        <end position="708"/>
    </location>
</feature>
<keyword evidence="4 6" id="KW-1133">Transmembrane helix</keyword>
<organism evidence="8 9">
    <name type="scientific">Lachnotalea glycerini</name>
    <dbReference type="NCBI Taxonomy" id="1763509"/>
    <lineage>
        <taxon>Bacteria</taxon>
        <taxon>Bacillati</taxon>
        <taxon>Bacillota</taxon>
        <taxon>Clostridia</taxon>
        <taxon>Lachnospirales</taxon>
        <taxon>Lachnospiraceae</taxon>
        <taxon>Lachnotalea</taxon>
    </lineage>
</organism>
<keyword evidence="9" id="KW-1185">Reference proteome</keyword>
<dbReference type="Proteomes" id="UP000216411">
    <property type="component" value="Unassembled WGS sequence"/>
</dbReference>
<dbReference type="EMBL" id="NOKA02000006">
    <property type="protein sequence ID" value="RDY32088.1"/>
    <property type="molecule type" value="Genomic_DNA"/>
</dbReference>
<dbReference type="InterPro" id="IPR003838">
    <property type="entry name" value="ABC3_permease_C"/>
</dbReference>
<sequence>MYFRIIRNDLKKSKLISTTMLLFVSISAMLLSLAMILIVNLFGSINMMMTKAKTPHFMQMHDGSIDLERLSTFAEGIDYVEDFQVASFLNIDGSDMIFGENLLTDSAQDNGVTTQNSSFDYLLDLDENVIEVSDGEVYVPICYWKDGTIKLHDVAVIAGKSFVVAGFLRDSQMNSTLSSSKRFLVSQNDYASMQMNAGLEYLIEFRLNDISKLSAFEEAYTTAGLEANGPTITYPLIRILNAISDGMVIGILLLISVLTVIISLLCLRFTLLAKMEEDYREIGVMKAIGLSISDMKRIYLAKYVLITFLGCMLGFLLSMAEKGYVLENIRLYMGGSGIEEFSILLGAIGILLIFVIMTLYVNHILSRFREISAVKAIRFELETQQTNAGKRFILSRFYTMPSCLFLAIKDILAKKKLYRTMFLVIIFATFVFVVPQNIYYTISQKSFISYMGIGDSDVRIDLQQVSEISKKALEIQKVIDKDPNISNYAVLTTKNFTVKLLDQTQKSIKVELGNHLIFPIQYQEGKAPESENEIALSVLNSDDLGVKLGDTMSLIVDNKEKSMQICGIYSDITNGGKTAKAAFSDDSAKTMWCVIVTKLIETSLIDNKVAELKEAFPYAKVTGMEAYIKDTFGQTRKAMKTAGIGSALIAVIIIFFITLLFMKMLVSKDQYSIALKKSIGFTNQDMIKEYFICSFLIAMFGIIAGILLSNTLGEELARQAISAFGASTFRFARNKVMTYLISPLIMLMAAMGASWLGTCKVSEIKIAERIKE</sequence>
<feature type="transmembrane region" description="Helical" evidence="6">
    <location>
        <begin position="300"/>
        <end position="321"/>
    </location>
</feature>
<evidence type="ECO:0000256" key="1">
    <source>
        <dbReference type="ARBA" id="ARBA00004651"/>
    </source>
</evidence>
<evidence type="ECO:0000256" key="3">
    <source>
        <dbReference type="ARBA" id="ARBA00022692"/>
    </source>
</evidence>
<comment type="subcellular location">
    <subcellularLocation>
        <location evidence="1">Cell membrane</location>
        <topology evidence="1">Multi-pass membrane protein</topology>
    </subcellularLocation>
</comment>
<evidence type="ECO:0000259" key="7">
    <source>
        <dbReference type="Pfam" id="PF02687"/>
    </source>
</evidence>
<feature type="transmembrane region" description="Helical" evidence="6">
    <location>
        <begin position="21"/>
        <end position="43"/>
    </location>
</feature>
<evidence type="ECO:0000256" key="5">
    <source>
        <dbReference type="ARBA" id="ARBA00023136"/>
    </source>
</evidence>
<keyword evidence="5 6" id="KW-0472">Membrane</keyword>
<feature type="transmembrane region" description="Helical" evidence="6">
    <location>
        <begin position="421"/>
        <end position="440"/>
    </location>
</feature>
<reference evidence="8 9" key="1">
    <citation type="journal article" date="2017" name="Genome Announc.">
        <title>Draft Genome Sequence of a Sporulating and Motile Strain of Lachnotalea glycerini Isolated from Water in Quebec City, Canada.</title>
        <authorList>
            <person name="Maheux A.F."/>
            <person name="Boudreau D.K."/>
            <person name="Berube E."/>
            <person name="Boissinot M."/>
            <person name="Raymond F."/>
            <person name="Brodeur S."/>
            <person name="Corbeil J."/>
            <person name="Isabel S."/>
            <person name="Omar R.F."/>
            <person name="Bergeron M.G."/>
        </authorList>
    </citation>
    <scope>NUCLEOTIDE SEQUENCE [LARGE SCALE GENOMIC DNA]</scope>
    <source>
        <strain evidence="8 9">CCRI-19302</strain>
    </source>
</reference>
<dbReference type="Pfam" id="PF02687">
    <property type="entry name" value="FtsX"/>
    <property type="match status" value="2"/>
</dbReference>
<feature type="domain" description="ABC3 transporter permease C-terminal" evidence="7">
    <location>
        <begin position="647"/>
        <end position="763"/>
    </location>
</feature>
<feature type="transmembrane region" description="Helical" evidence="6">
    <location>
        <begin position="736"/>
        <end position="756"/>
    </location>
</feature>
<dbReference type="InterPro" id="IPR038766">
    <property type="entry name" value="Membrane_comp_ABC_pdt"/>
</dbReference>
<evidence type="ECO:0000256" key="4">
    <source>
        <dbReference type="ARBA" id="ARBA00022989"/>
    </source>
</evidence>
<evidence type="ECO:0000256" key="6">
    <source>
        <dbReference type="SAM" id="Phobius"/>
    </source>
</evidence>
<evidence type="ECO:0000256" key="2">
    <source>
        <dbReference type="ARBA" id="ARBA00022475"/>
    </source>
</evidence>
<dbReference type="OrthoDB" id="9766372at2"/>